<dbReference type="GO" id="GO:0006749">
    <property type="term" value="P:glutathione metabolic process"/>
    <property type="evidence" value="ECO:0007669"/>
    <property type="project" value="TreeGrafter"/>
</dbReference>
<dbReference type="InterPro" id="IPR004045">
    <property type="entry name" value="Glutathione_S-Trfase_N"/>
</dbReference>
<dbReference type="SUPFAM" id="SSF52833">
    <property type="entry name" value="Thioredoxin-like"/>
    <property type="match status" value="1"/>
</dbReference>
<dbReference type="PANTHER" id="PTHR11571">
    <property type="entry name" value="GLUTATHIONE S-TRANSFERASE"/>
    <property type="match status" value="1"/>
</dbReference>
<feature type="domain" description="GST N-terminal" evidence="1">
    <location>
        <begin position="62"/>
        <end position="141"/>
    </location>
</feature>
<evidence type="ECO:0000313" key="3">
    <source>
        <dbReference type="Proteomes" id="UP000601435"/>
    </source>
</evidence>
<comment type="caution">
    <text evidence="2">The sequence shown here is derived from an EMBL/GenBank/DDBJ whole genome shotgun (WGS) entry which is preliminary data.</text>
</comment>
<dbReference type="GO" id="GO:0004364">
    <property type="term" value="F:glutathione transferase activity"/>
    <property type="evidence" value="ECO:0007669"/>
    <property type="project" value="TreeGrafter"/>
</dbReference>
<evidence type="ECO:0000313" key="2">
    <source>
        <dbReference type="EMBL" id="CAE7922226.1"/>
    </source>
</evidence>
<accession>A0A813BVN1</accession>
<dbReference type="Proteomes" id="UP000601435">
    <property type="component" value="Unassembled WGS sequence"/>
</dbReference>
<evidence type="ECO:0000259" key="1">
    <source>
        <dbReference type="PROSITE" id="PS50404"/>
    </source>
</evidence>
<sequence length="166" mass="18353">MKRPASAQKKAKPAKAAKYGDDPLTVRRQLFEAGGLMVPNTYEGPQLWTLAGPGIGKFAKAKPVELIYFALRSLGQLPQMCLEYAGYPYMLKVVTSPEFREKLKPTLIFGRLPLLRTLKGTELVQSKAILRYVANLCGLAGKGEDERASCDMLHEMLQTEGKIDGH</sequence>
<dbReference type="Pfam" id="PF02798">
    <property type="entry name" value="GST_N"/>
    <property type="match status" value="1"/>
</dbReference>
<proteinExistence type="predicted"/>
<dbReference type="InterPro" id="IPR036249">
    <property type="entry name" value="Thioredoxin-like_sf"/>
</dbReference>
<gene>
    <name evidence="2" type="primary">gsta1</name>
    <name evidence="2" type="ORF">SNEC2469_LOCUS31842</name>
</gene>
<dbReference type="AlphaFoldDB" id="A0A813BVN1"/>
<organism evidence="2 3">
    <name type="scientific">Symbiodinium necroappetens</name>
    <dbReference type="NCBI Taxonomy" id="1628268"/>
    <lineage>
        <taxon>Eukaryota</taxon>
        <taxon>Sar</taxon>
        <taxon>Alveolata</taxon>
        <taxon>Dinophyceae</taxon>
        <taxon>Suessiales</taxon>
        <taxon>Symbiodiniaceae</taxon>
        <taxon>Symbiodinium</taxon>
    </lineage>
</organism>
<dbReference type="PROSITE" id="PS50404">
    <property type="entry name" value="GST_NTER"/>
    <property type="match status" value="1"/>
</dbReference>
<dbReference type="EMBL" id="CAJNJA010078395">
    <property type="protein sequence ID" value="CAE7922226.1"/>
    <property type="molecule type" value="Genomic_DNA"/>
</dbReference>
<reference evidence="2" key="1">
    <citation type="submission" date="2021-02" db="EMBL/GenBank/DDBJ databases">
        <authorList>
            <person name="Dougan E. K."/>
            <person name="Rhodes N."/>
            <person name="Thang M."/>
            <person name="Chan C."/>
        </authorList>
    </citation>
    <scope>NUCLEOTIDE SEQUENCE</scope>
</reference>
<dbReference type="InterPro" id="IPR050213">
    <property type="entry name" value="GST_superfamily"/>
</dbReference>
<keyword evidence="3" id="KW-1185">Reference proteome</keyword>
<name>A0A813BVN1_9DINO</name>
<protein>
    <submittedName>
        <fullName evidence="2">Gsta1 protein</fullName>
    </submittedName>
</protein>
<dbReference type="Gene3D" id="1.20.1050.130">
    <property type="match status" value="1"/>
</dbReference>
<dbReference type="OrthoDB" id="418591at2759"/>